<dbReference type="EMBL" id="NBSK02000002">
    <property type="protein sequence ID" value="KAJ0221950.1"/>
    <property type="molecule type" value="Genomic_DNA"/>
</dbReference>
<dbReference type="AlphaFoldDB" id="A0A9R1XNY4"/>
<keyword evidence="2" id="KW-1185">Reference proteome</keyword>
<evidence type="ECO:0000313" key="1">
    <source>
        <dbReference type="EMBL" id="KAJ0221950.1"/>
    </source>
</evidence>
<evidence type="ECO:0008006" key="3">
    <source>
        <dbReference type="Google" id="ProtNLM"/>
    </source>
</evidence>
<accession>A0A9R1XNY4</accession>
<name>A0A9R1XNY4_LACSA</name>
<gene>
    <name evidence="1" type="ORF">LSAT_V11C200091870</name>
</gene>
<dbReference type="Pfam" id="PF04827">
    <property type="entry name" value="Plant_tran"/>
    <property type="match status" value="1"/>
</dbReference>
<reference evidence="1 2" key="1">
    <citation type="journal article" date="2017" name="Nat. Commun.">
        <title>Genome assembly with in vitro proximity ligation data and whole-genome triplication in lettuce.</title>
        <authorList>
            <person name="Reyes-Chin-Wo S."/>
            <person name="Wang Z."/>
            <person name="Yang X."/>
            <person name="Kozik A."/>
            <person name="Arikit S."/>
            <person name="Song C."/>
            <person name="Xia L."/>
            <person name="Froenicke L."/>
            <person name="Lavelle D.O."/>
            <person name="Truco M.J."/>
            <person name="Xia R."/>
            <person name="Zhu S."/>
            <person name="Xu C."/>
            <person name="Xu H."/>
            <person name="Xu X."/>
            <person name="Cox K."/>
            <person name="Korf I."/>
            <person name="Meyers B.C."/>
            <person name="Michelmore R.W."/>
        </authorList>
    </citation>
    <scope>NUCLEOTIDE SEQUENCE [LARGE SCALE GENOMIC DNA]</scope>
    <source>
        <strain evidence="2">cv. Salinas</strain>
        <tissue evidence="1">Seedlings</tissue>
    </source>
</reference>
<proteinExistence type="predicted"/>
<dbReference type="OrthoDB" id="124998at2759"/>
<protein>
    <recommendedName>
        <fullName evidence="3">DDE Tnp4 domain-containing protein</fullName>
    </recommendedName>
</protein>
<dbReference type="Proteomes" id="UP000235145">
    <property type="component" value="Unassembled WGS sequence"/>
</dbReference>
<organism evidence="1 2">
    <name type="scientific">Lactuca sativa</name>
    <name type="common">Garden lettuce</name>
    <dbReference type="NCBI Taxonomy" id="4236"/>
    <lineage>
        <taxon>Eukaryota</taxon>
        <taxon>Viridiplantae</taxon>
        <taxon>Streptophyta</taxon>
        <taxon>Embryophyta</taxon>
        <taxon>Tracheophyta</taxon>
        <taxon>Spermatophyta</taxon>
        <taxon>Magnoliopsida</taxon>
        <taxon>eudicotyledons</taxon>
        <taxon>Gunneridae</taxon>
        <taxon>Pentapetalae</taxon>
        <taxon>asterids</taxon>
        <taxon>campanulids</taxon>
        <taxon>Asterales</taxon>
        <taxon>Asteraceae</taxon>
        <taxon>Cichorioideae</taxon>
        <taxon>Cichorieae</taxon>
        <taxon>Lactucinae</taxon>
        <taxon>Lactuca</taxon>
    </lineage>
</organism>
<dbReference type="PANTHER" id="PTHR47150:SF6">
    <property type="entry name" value="OS01G0872900 PROTEIN"/>
    <property type="match status" value="1"/>
</dbReference>
<dbReference type="PANTHER" id="PTHR47150">
    <property type="entry name" value="OS12G0169200 PROTEIN"/>
    <property type="match status" value="1"/>
</dbReference>
<dbReference type="InterPro" id="IPR006912">
    <property type="entry name" value="Harbinger_derived_prot"/>
</dbReference>
<comment type="caution">
    <text evidence="1">The sequence shown here is derived from an EMBL/GenBank/DDBJ whole genome shotgun (WGS) entry which is preliminary data.</text>
</comment>
<sequence>MSHNENSSSSNEYSEWEAWVVQNNRQLDEIITKLLIEDHPPRARRRYCDQERKQGEACLVEDYLVDNPTYDQATFRRRFCMQRPLFFRIVTGVTANDLYFQQRHDTTGRQSLSPLHKCTTAMRVLAYGTSADAQDEYTRRSEIVTKDALIKFIEGVISCFGKKYLRRPNEADLARLLHVREERGFSGMMGSIDCMHWTWKNCPTAWAGQYAGRSGKPTIILAAVASYDLWICHAFFGTPGTCNDINILHLKERKTI</sequence>
<evidence type="ECO:0000313" key="2">
    <source>
        <dbReference type="Proteomes" id="UP000235145"/>
    </source>
</evidence>